<dbReference type="PANTHER" id="PTHR42703:SF1">
    <property type="entry name" value="NA(+)_H(+) ANTIPORTER SUBUNIT D1"/>
    <property type="match status" value="1"/>
</dbReference>
<comment type="subcellular location">
    <subcellularLocation>
        <location evidence="1">Cell membrane</location>
        <topology evidence="1">Multi-pass membrane protein</topology>
    </subcellularLocation>
    <subcellularLocation>
        <location evidence="7">Membrane</location>
        <topology evidence="7">Multi-pass membrane protein</topology>
    </subcellularLocation>
</comment>
<feature type="transmembrane region" description="Helical" evidence="8">
    <location>
        <begin position="447"/>
        <end position="465"/>
    </location>
</feature>
<feature type="transmembrane region" description="Helical" evidence="8">
    <location>
        <begin position="329"/>
        <end position="349"/>
    </location>
</feature>
<dbReference type="Pfam" id="PF00361">
    <property type="entry name" value="Proton_antipo_M"/>
    <property type="match status" value="1"/>
</dbReference>
<feature type="transmembrane region" description="Helical" evidence="8">
    <location>
        <begin position="240"/>
        <end position="264"/>
    </location>
</feature>
<dbReference type="NCBIfam" id="NF005818">
    <property type="entry name" value="PRK07691.1"/>
    <property type="match status" value="1"/>
</dbReference>
<feature type="transmembrane region" description="Helical" evidence="8">
    <location>
        <begin position="299"/>
        <end position="317"/>
    </location>
</feature>
<protein>
    <submittedName>
        <fullName evidence="10">Na+/H+ antiporter subunit D</fullName>
    </submittedName>
</protein>
<evidence type="ECO:0000256" key="4">
    <source>
        <dbReference type="ARBA" id="ARBA00022692"/>
    </source>
</evidence>
<accession>A0ABU9K005</accession>
<dbReference type="NCBIfam" id="NF009306">
    <property type="entry name" value="PRK12663.1"/>
    <property type="match status" value="1"/>
</dbReference>
<keyword evidence="11" id="KW-1185">Reference proteome</keyword>
<evidence type="ECO:0000256" key="1">
    <source>
        <dbReference type="ARBA" id="ARBA00004651"/>
    </source>
</evidence>
<feature type="transmembrane region" description="Helical" evidence="8">
    <location>
        <begin position="163"/>
        <end position="183"/>
    </location>
</feature>
<evidence type="ECO:0000256" key="5">
    <source>
        <dbReference type="ARBA" id="ARBA00022989"/>
    </source>
</evidence>
<keyword evidence="3" id="KW-1003">Cell membrane</keyword>
<feature type="transmembrane region" description="Helical" evidence="8">
    <location>
        <begin position="370"/>
        <end position="390"/>
    </location>
</feature>
<feature type="transmembrane region" description="Helical" evidence="8">
    <location>
        <begin position="107"/>
        <end position="126"/>
    </location>
</feature>
<evidence type="ECO:0000256" key="6">
    <source>
        <dbReference type="ARBA" id="ARBA00023136"/>
    </source>
</evidence>
<gene>
    <name evidence="10" type="ORF">NST17_14800</name>
</gene>
<feature type="domain" description="NADH:quinone oxidoreductase/Mrp antiporter transmembrane" evidence="9">
    <location>
        <begin position="127"/>
        <end position="416"/>
    </location>
</feature>
<feature type="transmembrane region" description="Helical" evidence="8">
    <location>
        <begin position="270"/>
        <end position="292"/>
    </location>
</feature>
<evidence type="ECO:0000256" key="2">
    <source>
        <dbReference type="ARBA" id="ARBA00005346"/>
    </source>
</evidence>
<feature type="transmembrane region" description="Helical" evidence="8">
    <location>
        <begin position="203"/>
        <end position="228"/>
    </location>
</feature>
<dbReference type="PANTHER" id="PTHR42703">
    <property type="entry name" value="NADH DEHYDROGENASE"/>
    <property type="match status" value="1"/>
</dbReference>
<comment type="similarity">
    <text evidence="2">Belongs to the CPA3 antiporters (TC 2.A.63) subunit D family.</text>
</comment>
<dbReference type="RefSeq" id="WP_216407562.1">
    <property type="nucleotide sequence ID" value="NZ_CP172407.1"/>
</dbReference>
<sequence length="495" mass="54176">MNNLLILPIAFPLFIGMLLIIFRKNIWLHRLLSPVACIFPGTVALILMNQIKDSGIQTLQLGGWQAPYGISLVADMFAAILLFVTSIVALCCLLYAFHSIGKEREKYYFYPLILFLITGVNGAFLTGDLFNLYVFFEVFLVSSYVLITLGGTRNQLRESLKYIMINVISSAFFLVGVAYLYAVTGTLNFAHLSVRVAEAGQNGLITTISFLFLIVFSLKAGLFLFYWLPGSYSVPPGAIAAIFAALLTKVGIYAIFRMFTLIFYHQPQVTHMGIGILAALTMILGAMGAVGYRDLKKILTYNVIISVGFILIGLVAFTEQSLLGSIYYLIHDMIIKALVFLIGATIIGLTGTSKLKDMSGLIRTHPALGWMFFIAVLSMVGIPPLSGFLGKLYITKGAFAASYFWLGGFGLLASIFILYSLIKVFMDVFWGETVMSEDEEKGTTKGVMLPIVLLTGISLALGLGAEGIHEYVLIAAKGLLDPNQYIFAVLDKGGI</sequence>
<evidence type="ECO:0000259" key="9">
    <source>
        <dbReference type="Pfam" id="PF00361"/>
    </source>
</evidence>
<feature type="transmembrane region" description="Helical" evidence="8">
    <location>
        <begin position="6"/>
        <end position="22"/>
    </location>
</feature>
<comment type="caution">
    <text evidence="10">The sequence shown here is derived from an EMBL/GenBank/DDBJ whole genome shotgun (WGS) entry which is preliminary data.</text>
</comment>
<keyword evidence="4 7" id="KW-0812">Transmembrane</keyword>
<evidence type="ECO:0000256" key="3">
    <source>
        <dbReference type="ARBA" id="ARBA00022475"/>
    </source>
</evidence>
<dbReference type="EMBL" id="JBBYAK010000001">
    <property type="protein sequence ID" value="MEL3958431.1"/>
    <property type="molecule type" value="Genomic_DNA"/>
</dbReference>
<evidence type="ECO:0000256" key="7">
    <source>
        <dbReference type="RuleBase" id="RU000320"/>
    </source>
</evidence>
<feature type="transmembrane region" description="Helical" evidence="8">
    <location>
        <begin position="68"/>
        <end position="95"/>
    </location>
</feature>
<evidence type="ECO:0000313" key="10">
    <source>
        <dbReference type="EMBL" id="MEL3958431.1"/>
    </source>
</evidence>
<organism evidence="10 11">
    <name type="scientific">Caldifermentibacillus hisashii</name>
    <dbReference type="NCBI Taxonomy" id="996558"/>
    <lineage>
        <taxon>Bacteria</taxon>
        <taxon>Bacillati</taxon>
        <taxon>Bacillota</taxon>
        <taxon>Bacilli</taxon>
        <taxon>Bacillales</taxon>
        <taxon>Bacillaceae</taxon>
        <taxon>Caldifermentibacillus</taxon>
    </lineage>
</organism>
<evidence type="ECO:0000313" key="11">
    <source>
        <dbReference type="Proteomes" id="UP001459714"/>
    </source>
</evidence>
<feature type="transmembrane region" description="Helical" evidence="8">
    <location>
        <begin position="402"/>
        <end position="426"/>
    </location>
</feature>
<keyword evidence="6 8" id="KW-0472">Membrane</keyword>
<dbReference type="Proteomes" id="UP001459714">
    <property type="component" value="Unassembled WGS sequence"/>
</dbReference>
<dbReference type="InterPro" id="IPR001750">
    <property type="entry name" value="ND/Mrp_TM"/>
</dbReference>
<name>A0ABU9K005_9BACI</name>
<evidence type="ECO:0000256" key="8">
    <source>
        <dbReference type="SAM" id="Phobius"/>
    </source>
</evidence>
<keyword evidence="5 8" id="KW-1133">Transmembrane helix</keyword>
<proteinExistence type="inferred from homology"/>
<dbReference type="InterPro" id="IPR050586">
    <property type="entry name" value="CPA3_Na-H_Antiporter_D"/>
</dbReference>
<reference evidence="10 11" key="1">
    <citation type="submission" date="2024-03" db="EMBL/GenBank/DDBJ databases">
        <title>Bacilli Hybrid Assemblies.</title>
        <authorList>
            <person name="Kovac J."/>
        </authorList>
    </citation>
    <scope>NUCLEOTIDE SEQUENCE [LARGE SCALE GENOMIC DNA]</scope>
    <source>
        <strain evidence="10 11">FSL M8-0022</strain>
    </source>
</reference>
<feature type="transmembrane region" description="Helical" evidence="8">
    <location>
        <begin position="31"/>
        <end position="48"/>
    </location>
</feature>
<feature type="transmembrane region" description="Helical" evidence="8">
    <location>
        <begin position="132"/>
        <end position="151"/>
    </location>
</feature>